<feature type="transmembrane region" description="Helical" evidence="1">
    <location>
        <begin position="12"/>
        <end position="31"/>
    </location>
</feature>
<name>H6RTQ5_BLASD</name>
<evidence type="ECO:0000313" key="4">
    <source>
        <dbReference type="Proteomes" id="UP000007517"/>
    </source>
</evidence>
<dbReference type="STRING" id="1146883.BLASA_2209"/>
<keyword evidence="1" id="KW-0472">Membrane</keyword>
<dbReference type="OrthoDB" id="9812729at2"/>
<reference evidence="3 4" key="1">
    <citation type="journal article" date="2012" name="J. Bacteriol.">
        <title>Genome Sequence of Blastococcus saxobsidens DD2, a Stone-Inhabiting Bacterium.</title>
        <authorList>
            <person name="Chouaia B."/>
            <person name="Crotti E."/>
            <person name="Brusetti L."/>
            <person name="Daffonchio D."/>
            <person name="Essoussi I."/>
            <person name="Nouioui I."/>
            <person name="Sbissi I."/>
            <person name="Ghodhbane-Gtari F."/>
            <person name="Gtari M."/>
            <person name="Vacherie B."/>
            <person name="Barbe V."/>
            <person name="Medigue C."/>
            <person name="Gury J."/>
            <person name="Pujic P."/>
            <person name="Normand P."/>
        </authorList>
    </citation>
    <scope>NUCLEOTIDE SEQUENCE [LARGE SCALE GENOMIC DNA]</scope>
    <source>
        <strain evidence="3 4">DD2</strain>
    </source>
</reference>
<sequence>MGARGRALSALTFRGRCLVGGGLVLALTGAVLGERSLVQLAVFVLALPLLGALTVARSRFRMSTRRTVTPQRVPRGEPAEVLLQLENADTRRGGLWLLTEQVPAALGRPHRFSVAGLAPGATRTVRYRVTGRSRGRYELGPLRLRVVDPFGLVDRTVAGSDTAPLAVVPRVRPLGGGGPGGAHGRGGDGSHRAIAVHGDDDVSVREYRRGDDLRKVHWRATARTGELMVRLEERPWRAQATLLLDTRARAHLVTPARGVPRAVPGPPGDDCPPGDSLEWLVEAAASIGVALAERGAAVRVVTEAGELSPASGLGAEELLDRLAAVGPSRRVDLSAAVASACRAAGNGPLVCLLGAVGPEDVAELVHLRPATGTDTAILLDITGWADAGPGRGRRTGPGAARDALTAQREQAVALLAGAGWRVTTAAAGQDIGEVWAGVAGVPQGAPS</sequence>
<feature type="domain" description="DUF58" evidence="2">
    <location>
        <begin position="203"/>
        <end position="247"/>
    </location>
</feature>
<reference evidence="4" key="2">
    <citation type="submission" date="2012-02" db="EMBL/GenBank/DDBJ databases">
        <title>Complete genome sequence of Blastococcus saxobsidens strain DD2.</title>
        <authorList>
            <person name="Genoscope."/>
        </authorList>
    </citation>
    <scope>NUCLEOTIDE SEQUENCE [LARGE SCALE GENOMIC DNA]</scope>
    <source>
        <strain evidence="4">DD2</strain>
    </source>
</reference>
<evidence type="ECO:0000313" key="3">
    <source>
        <dbReference type="EMBL" id="CCG03115.1"/>
    </source>
</evidence>
<dbReference type="KEGG" id="bsd:BLASA_2209"/>
<dbReference type="HOGENOM" id="CLU_026152_2_0_11"/>
<gene>
    <name evidence="3" type="ordered locus">BLASA_2209</name>
</gene>
<organism evidence="3 4">
    <name type="scientific">Blastococcus saxobsidens (strain DD2)</name>
    <dbReference type="NCBI Taxonomy" id="1146883"/>
    <lineage>
        <taxon>Bacteria</taxon>
        <taxon>Bacillati</taxon>
        <taxon>Actinomycetota</taxon>
        <taxon>Actinomycetes</taxon>
        <taxon>Geodermatophilales</taxon>
        <taxon>Geodermatophilaceae</taxon>
        <taxon>Blastococcus</taxon>
    </lineage>
</organism>
<dbReference type="PANTHER" id="PTHR34351">
    <property type="entry name" value="SLR1927 PROTEIN-RELATED"/>
    <property type="match status" value="1"/>
</dbReference>
<keyword evidence="4" id="KW-1185">Reference proteome</keyword>
<keyword evidence="1" id="KW-0812">Transmembrane</keyword>
<dbReference type="Proteomes" id="UP000007517">
    <property type="component" value="Chromosome"/>
</dbReference>
<dbReference type="InterPro" id="IPR002881">
    <property type="entry name" value="DUF58"/>
</dbReference>
<evidence type="ECO:0000256" key="1">
    <source>
        <dbReference type="SAM" id="Phobius"/>
    </source>
</evidence>
<feature type="transmembrane region" description="Helical" evidence="1">
    <location>
        <begin position="37"/>
        <end position="56"/>
    </location>
</feature>
<evidence type="ECO:0000259" key="2">
    <source>
        <dbReference type="Pfam" id="PF01882"/>
    </source>
</evidence>
<dbReference type="EMBL" id="FO117623">
    <property type="protein sequence ID" value="CCG03115.1"/>
    <property type="molecule type" value="Genomic_DNA"/>
</dbReference>
<dbReference type="RefSeq" id="WP_014375998.1">
    <property type="nucleotide sequence ID" value="NC_016943.1"/>
</dbReference>
<accession>H6RTQ5</accession>
<dbReference type="eggNOG" id="COG1721">
    <property type="taxonomic scope" value="Bacteria"/>
</dbReference>
<proteinExistence type="predicted"/>
<keyword evidence="1" id="KW-1133">Transmembrane helix</keyword>
<dbReference type="Pfam" id="PF01882">
    <property type="entry name" value="DUF58"/>
    <property type="match status" value="1"/>
</dbReference>
<dbReference type="AlphaFoldDB" id="H6RTQ5"/>
<dbReference type="PANTHER" id="PTHR34351:SF1">
    <property type="entry name" value="SLR1927 PROTEIN"/>
    <property type="match status" value="1"/>
</dbReference>
<protein>
    <recommendedName>
        <fullName evidence="2">DUF58 domain-containing protein</fullName>
    </recommendedName>
</protein>